<organism evidence="3 4">
    <name type="scientific">Thalassotalea litorea</name>
    <dbReference type="NCBI Taxonomy" id="2020715"/>
    <lineage>
        <taxon>Bacteria</taxon>
        <taxon>Pseudomonadati</taxon>
        <taxon>Pseudomonadota</taxon>
        <taxon>Gammaproteobacteria</taxon>
        <taxon>Alteromonadales</taxon>
        <taxon>Colwelliaceae</taxon>
        <taxon>Thalassotalea</taxon>
    </lineage>
</organism>
<feature type="transmembrane region" description="Helical" evidence="2">
    <location>
        <begin position="147"/>
        <end position="171"/>
    </location>
</feature>
<keyword evidence="2" id="KW-0812">Transmembrane</keyword>
<feature type="compositionally biased region" description="Basic and acidic residues" evidence="1">
    <location>
        <begin position="7"/>
        <end position="24"/>
    </location>
</feature>
<reference evidence="3 4" key="1">
    <citation type="submission" date="2019-05" db="EMBL/GenBank/DDBJ databases">
        <title>Genome sequences of Thalassotalea litorea 1K03283.</title>
        <authorList>
            <person name="Zhang D."/>
        </authorList>
    </citation>
    <scope>NUCLEOTIDE SEQUENCE [LARGE SCALE GENOMIC DNA]</scope>
    <source>
        <strain evidence="3 4">MCCC 1K03283</strain>
    </source>
</reference>
<keyword evidence="4" id="KW-1185">Reference proteome</keyword>
<dbReference type="Proteomes" id="UP000307790">
    <property type="component" value="Unassembled WGS sequence"/>
</dbReference>
<dbReference type="OrthoDB" id="5621705at2"/>
<evidence type="ECO:0000313" key="4">
    <source>
        <dbReference type="Proteomes" id="UP000307790"/>
    </source>
</evidence>
<evidence type="ECO:0000256" key="2">
    <source>
        <dbReference type="SAM" id="Phobius"/>
    </source>
</evidence>
<feature type="transmembrane region" description="Helical" evidence="2">
    <location>
        <begin position="237"/>
        <end position="265"/>
    </location>
</feature>
<sequence>MPVDHTAGSKDVKDTEQDAKSEFSDALEDRPDDYFVQRKFAKAIDCHPVAQSAPFHWLALAVNDFTRAPLLSLIYGVIFSLIPAALIVLVLAADTHLVILPASVAFALIGPVFATGLYDVAWELEKGHTPTFRHSLKSMFRNPVGEWGFAILLMLMMLVWMRIAALIYALYPTTLTPSLEEMVGFLTLGTLAGAVLLAVVFAFSVFTPQIMMERRVDIMTAVATSYNAVRKNLSTMVVWAALILISVLIGFATSAVGFIVIMPILSYASWHAYIATIKTTRPRKYE</sequence>
<dbReference type="InterPro" id="IPR018692">
    <property type="entry name" value="DUF2189"/>
</dbReference>
<feature type="region of interest" description="Disordered" evidence="1">
    <location>
        <begin position="1"/>
        <end position="24"/>
    </location>
</feature>
<dbReference type="Pfam" id="PF09955">
    <property type="entry name" value="DUF2189"/>
    <property type="match status" value="1"/>
</dbReference>
<feature type="transmembrane region" description="Helical" evidence="2">
    <location>
        <begin position="70"/>
        <end position="92"/>
    </location>
</feature>
<keyword evidence="2" id="KW-1133">Transmembrane helix</keyword>
<proteinExistence type="predicted"/>
<gene>
    <name evidence="3" type="ORF">FE810_10180</name>
</gene>
<keyword evidence="2" id="KW-0472">Membrane</keyword>
<protein>
    <submittedName>
        <fullName evidence="3">DUF2189 domain-containing protein</fullName>
    </submittedName>
</protein>
<dbReference type="RefSeq" id="WP_138319954.1">
    <property type="nucleotide sequence ID" value="NZ_VCBC01000009.1"/>
</dbReference>
<feature type="transmembrane region" description="Helical" evidence="2">
    <location>
        <begin position="98"/>
        <end position="118"/>
    </location>
</feature>
<dbReference type="EMBL" id="VCBC01000009">
    <property type="protein sequence ID" value="TLU64818.1"/>
    <property type="molecule type" value="Genomic_DNA"/>
</dbReference>
<name>A0A5R9ISC5_9GAMM</name>
<evidence type="ECO:0000313" key="3">
    <source>
        <dbReference type="EMBL" id="TLU64818.1"/>
    </source>
</evidence>
<feature type="transmembrane region" description="Helical" evidence="2">
    <location>
        <begin position="183"/>
        <end position="206"/>
    </location>
</feature>
<accession>A0A5R9ISC5</accession>
<evidence type="ECO:0000256" key="1">
    <source>
        <dbReference type="SAM" id="MobiDB-lite"/>
    </source>
</evidence>
<dbReference type="AlphaFoldDB" id="A0A5R9ISC5"/>
<comment type="caution">
    <text evidence="3">The sequence shown here is derived from an EMBL/GenBank/DDBJ whole genome shotgun (WGS) entry which is preliminary data.</text>
</comment>